<keyword evidence="1" id="KW-1185">Reference proteome</keyword>
<dbReference type="Proteomes" id="UP000887565">
    <property type="component" value="Unplaced"/>
</dbReference>
<reference evidence="2" key="1">
    <citation type="submission" date="2022-11" db="UniProtKB">
        <authorList>
            <consortium name="WormBaseParasite"/>
        </authorList>
    </citation>
    <scope>IDENTIFICATION</scope>
</reference>
<evidence type="ECO:0000313" key="2">
    <source>
        <dbReference type="WBParaSite" id="nRc.2.0.1.t38363-RA"/>
    </source>
</evidence>
<name>A0A915KHZ0_ROMCU</name>
<proteinExistence type="predicted"/>
<evidence type="ECO:0000313" key="1">
    <source>
        <dbReference type="Proteomes" id="UP000887565"/>
    </source>
</evidence>
<dbReference type="AlphaFoldDB" id="A0A915KHZ0"/>
<accession>A0A915KHZ0</accession>
<protein>
    <submittedName>
        <fullName evidence="2">Ovule protein</fullName>
    </submittedName>
</protein>
<dbReference type="WBParaSite" id="nRc.2.0.1.t38363-RA">
    <property type="protein sequence ID" value="nRc.2.0.1.t38363-RA"/>
    <property type="gene ID" value="nRc.2.0.1.g38363"/>
</dbReference>
<organism evidence="1 2">
    <name type="scientific">Romanomermis culicivorax</name>
    <name type="common">Nematode worm</name>
    <dbReference type="NCBI Taxonomy" id="13658"/>
    <lineage>
        <taxon>Eukaryota</taxon>
        <taxon>Metazoa</taxon>
        <taxon>Ecdysozoa</taxon>
        <taxon>Nematoda</taxon>
        <taxon>Enoplea</taxon>
        <taxon>Dorylaimia</taxon>
        <taxon>Mermithida</taxon>
        <taxon>Mermithoidea</taxon>
        <taxon>Mermithidae</taxon>
        <taxon>Romanomermis</taxon>
    </lineage>
</organism>
<sequence>MPHPTQGRGCPFSKDGRVTCRRILSNIIFSYLTTMRLKHVELYKNYTKDWLFKMTTSNVLHHEQNKEKNQ</sequence>